<comment type="similarity">
    <text evidence="1">Belongs to the RNase H family.</text>
</comment>
<dbReference type="SUPFAM" id="SSF53098">
    <property type="entry name" value="Ribonuclease H-like"/>
    <property type="match status" value="1"/>
</dbReference>
<dbReference type="InterPro" id="IPR012337">
    <property type="entry name" value="RNaseH-like_sf"/>
</dbReference>
<evidence type="ECO:0000313" key="3">
    <source>
        <dbReference type="EMBL" id="KAL3275871.1"/>
    </source>
</evidence>
<dbReference type="Gene3D" id="3.30.420.10">
    <property type="entry name" value="Ribonuclease H-like superfamily/Ribonuclease H"/>
    <property type="match status" value="1"/>
</dbReference>
<dbReference type="EMBL" id="JABFTP020000083">
    <property type="protein sequence ID" value="KAL3275871.1"/>
    <property type="molecule type" value="Genomic_DNA"/>
</dbReference>
<protein>
    <recommendedName>
        <fullName evidence="2">RNase H type-1 domain-containing protein</fullName>
    </recommendedName>
</protein>
<dbReference type="PROSITE" id="PS50879">
    <property type="entry name" value="RNASE_H_1"/>
    <property type="match status" value="1"/>
</dbReference>
<evidence type="ECO:0000256" key="1">
    <source>
        <dbReference type="ARBA" id="ARBA00005300"/>
    </source>
</evidence>
<reference evidence="3 4" key="1">
    <citation type="journal article" date="2021" name="BMC Biol.">
        <title>Horizontally acquired antibacterial genes associated with adaptive radiation of ladybird beetles.</title>
        <authorList>
            <person name="Li H.S."/>
            <person name="Tang X.F."/>
            <person name="Huang Y.H."/>
            <person name="Xu Z.Y."/>
            <person name="Chen M.L."/>
            <person name="Du X.Y."/>
            <person name="Qiu B.Y."/>
            <person name="Chen P.T."/>
            <person name="Zhang W."/>
            <person name="Slipinski A."/>
            <person name="Escalona H.E."/>
            <person name="Waterhouse R.M."/>
            <person name="Zwick A."/>
            <person name="Pang H."/>
        </authorList>
    </citation>
    <scope>NUCLEOTIDE SEQUENCE [LARGE SCALE GENOMIC DNA]</scope>
    <source>
        <strain evidence="3">SYSU2018</strain>
    </source>
</reference>
<dbReference type="InterPro" id="IPR050092">
    <property type="entry name" value="RNase_H"/>
</dbReference>
<name>A0ABD2NAU9_9CUCU</name>
<dbReference type="InterPro" id="IPR036397">
    <property type="entry name" value="RNaseH_sf"/>
</dbReference>
<evidence type="ECO:0000259" key="2">
    <source>
        <dbReference type="PROSITE" id="PS50879"/>
    </source>
</evidence>
<feature type="domain" description="RNase H type-1" evidence="2">
    <location>
        <begin position="145"/>
        <end position="218"/>
    </location>
</feature>
<evidence type="ECO:0000313" key="4">
    <source>
        <dbReference type="Proteomes" id="UP001516400"/>
    </source>
</evidence>
<dbReference type="Proteomes" id="UP001516400">
    <property type="component" value="Unassembled WGS sequence"/>
</dbReference>
<dbReference type="PANTHER" id="PTHR10642:SF31">
    <property type="entry name" value="RIBONUCLEASE H1"/>
    <property type="match status" value="1"/>
</dbReference>
<keyword evidence="4" id="KW-1185">Reference proteome</keyword>
<dbReference type="InterPro" id="IPR002156">
    <property type="entry name" value="RNaseH_domain"/>
</dbReference>
<dbReference type="PANTHER" id="PTHR10642">
    <property type="entry name" value="RIBONUCLEASE H1"/>
    <property type="match status" value="1"/>
</dbReference>
<comment type="caution">
    <text evidence="3">The sequence shown here is derived from an EMBL/GenBank/DDBJ whole genome shotgun (WGS) entry which is preliminary data.</text>
</comment>
<sequence>MTIFSNILRYINRPFHRSIIQDFSCTFKMNDDLELKAVLLESRLSGIFQKVKNIKQQLQEVQLDLVTLKSCEEYVEVKDFFKSMKLKRTVDAIESSGSSSTKPKKLKLKIEEEKSSTDGPYFYYKADNGWQNETGSCNENNFIREQDYVVVYTDGACENNGKANAKAGIGVWFGNNHPLNVSRPVQGKATNNTAEIQACVAALEILYNEGIRKVKLKN</sequence>
<gene>
    <name evidence="3" type="ORF">HHI36_020610</name>
</gene>
<organism evidence="3 4">
    <name type="scientific">Cryptolaemus montrouzieri</name>
    <dbReference type="NCBI Taxonomy" id="559131"/>
    <lineage>
        <taxon>Eukaryota</taxon>
        <taxon>Metazoa</taxon>
        <taxon>Ecdysozoa</taxon>
        <taxon>Arthropoda</taxon>
        <taxon>Hexapoda</taxon>
        <taxon>Insecta</taxon>
        <taxon>Pterygota</taxon>
        <taxon>Neoptera</taxon>
        <taxon>Endopterygota</taxon>
        <taxon>Coleoptera</taxon>
        <taxon>Polyphaga</taxon>
        <taxon>Cucujiformia</taxon>
        <taxon>Coccinelloidea</taxon>
        <taxon>Coccinellidae</taxon>
        <taxon>Scymninae</taxon>
        <taxon>Scymnini</taxon>
        <taxon>Cryptolaemus</taxon>
    </lineage>
</organism>
<dbReference type="AlphaFoldDB" id="A0ABD2NAU9"/>
<accession>A0ABD2NAU9</accession>
<proteinExistence type="inferred from homology"/>
<dbReference type="GO" id="GO:0004523">
    <property type="term" value="F:RNA-DNA hybrid ribonuclease activity"/>
    <property type="evidence" value="ECO:0007669"/>
    <property type="project" value="UniProtKB-ARBA"/>
</dbReference>
<dbReference type="Pfam" id="PF00075">
    <property type="entry name" value="RNase_H"/>
    <property type="match status" value="1"/>
</dbReference>